<reference evidence="3" key="1">
    <citation type="submission" date="2012-03" db="EMBL/GenBank/DDBJ databases">
        <title>Functional metagenomics reveals considerable lignocellulase gene clusters in the gut microbiome of a wood-feeding higher termite.</title>
        <authorList>
            <person name="Liu N."/>
        </authorList>
    </citation>
    <scope>NUCLEOTIDE SEQUENCE</scope>
</reference>
<accession>A0A806KHS8</accession>
<proteinExistence type="predicted"/>
<keyword evidence="2" id="KW-1133">Transmembrane helix</keyword>
<keyword evidence="1" id="KW-0175">Coiled coil</keyword>
<evidence type="ECO:0000256" key="2">
    <source>
        <dbReference type="SAM" id="Phobius"/>
    </source>
</evidence>
<keyword evidence="2" id="KW-0472">Membrane</keyword>
<evidence type="ECO:0000313" key="3">
    <source>
        <dbReference type="EMBL" id="AGS54227.1"/>
    </source>
</evidence>
<sequence length="410" mass="45503">MANNDEIIFDANSGISVDEQREILSKINRIAEKNRRSLSEGMTAGETIINAKKTGALFPLLFNFAAVFILVGGAFFLFSFNAKMDVQIREGSGGYTTADRALIGEIRKETAEKIAAKENEIAAILSRLNNIGEELDSLYSSNQVLSQEQLAAEERLLSLQKNYRAELASSEEARARILEDSRSREAKMRSQLDTKTRELTELEQLTQDQEKAADIDALLSGSFAEINGMIGRNEFDQAAESIGNLQAFLATPSFESVRSYQSRRETYSQAINSMNTMVDGLRKSGGRPVAGSDDSQEKESEIERMKEEINEMQKRIDAADANSSGQARRLSELESTVSSLRSEKSALEANVAERNRRITSLETEKADLTQTVAARDNTIRGLESRKTEQDQQITSLSDQINSIRRTLGVE</sequence>
<dbReference type="AlphaFoldDB" id="A0A806KHS8"/>
<evidence type="ECO:0000256" key="1">
    <source>
        <dbReference type="SAM" id="Coils"/>
    </source>
</evidence>
<organism evidence="3">
    <name type="scientific">uncultured bacterium contig00113</name>
    <dbReference type="NCBI Taxonomy" id="1181576"/>
    <lineage>
        <taxon>Bacteria</taxon>
        <taxon>environmental samples</taxon>
    </lineage>
</organism>
<dbReference type="Gene3D" id="1.10.287.1490">
    <property type="match status" value="1"/>
</dbReference>
<dbReference type="SUPFAM" id="SSF57997">
    <property type="entry name" value="Tropomyosin"/>
    <property type="match status" value="1"/>
</dbReference>
<feature type="transmembrane region" description="Helical" evidence="2">
    <location>
        <begin position="60"/>
        <end position="80"/>
    </location>
</feature>
<protein>
    <submittedName>
        <fullName evidence="3">Uncharacterized protein</fullName>
    </submittedName>
</protein>
<feature type="coiled-coil region" evidence="1">
    <location>
        <begin position="295"/>
        <end position="399"/>
    </location>
</feature>
<keyword evidence="2" id="KW-0812">Transmembrane</keyword>
<name>A0A806KHS8_9BACT</name>
<feature type="coiled-coil region" evidence="1">
    <location>
        <begin position="107"/>
        <end position="212"/>
    </location>
</feature>
<dbReference type="EMBL" id="JQ844281">
    <property type="protein sequence ID" value="AGS54227.1"/>
    <property type="molecule type" value="Genomic_DNA"/>
</dbReference>